<dbReference type="EC" id="3.4.21.-" evidence="4"/>
<dbReference type="PANTHER" id="PTHR24260:SF136">
    <property type="entry name" value="GH08193P-RELATED"/>
    <property type="match status" value="1"/>
</dbReference>
<dbReference type="GO" id="GO:0016787">
    <property type="term" value="F:hydrolase activity"/>
    <property type="evidence" value="ECO:0007669"/>
    <property type="project" value="UniProtKB-KW"/>
</dbReference>
<dbReference type="InterPro" id="IPR001254">
    <property type="entry name" value="Trypsin_dom"/>
</dbReference>
<accession>A0ABZ2L5Z1</accession>
<dbReference type="SUPFAM" id="SSF50494">
    <property type="entry name" value="Trypsin-like serine proteases"/>
    <property type="match status" value="1"/>
</dbReference>
<feature type="region of interest" description="Disordered" evidence="1">
    <location>
        <begin position="1"/>
        <end position="24"/>
    </location>
</feature>
<dbReference type="PRINTS" id="PR00722">
    <property type="entry name" value="CHYMOTRYPSIN"/>
</dbReference>
<keyword evidence="2" id="KW-0472">Membrane</keyword>
<dbReference type="InterPro" id="IPR001314">
    <property type="entry name" value="Peptidase_S1A"/>
</dbReference>
<dbReference type="PROSITE" id="PS50240">
    <property type="entry name" value="TRYPSIN_DOM"/>
    <property type="match status" value="1"/>
</dbReference>
<evidence type="ECO:0000259" key="3">
    <source>
        <dbReference type="PROSITE" id="PS50240"/>
    </source>
</evidence>
<keyword evidence="5" id="KW-1185">Reference proteome</keyword>
<evidence type="ECO:0000313" key="5">
    <source>
        <dbReference type="Proteomes" id="UP001374803"/>
    </source>
</evidence>
<protein>
    <submittedName>
        <fullName evidence="4">Trypsin-like serine protease</fullName>
        <ecNumber evidence="4">3.4.21.-</ecNumber>
    </submittedName>
</protein>
<proteinExistence type="predicted"/>
<dbReference type="PANTHER" id="PTHR24260">
    <property type="match status" value="1"/>
</dbReference>
<evidence type="ECO:0000256" key="1">
    <source>
        <dbReference type="SAM" id="MobiDB-lite"/>
    </source>
</evidence>
<name>A0ABZ2L5Z1_9BACT</name>
<evidence type="ECO:0000313" key="4">
    <source>
        <dbReference type="EMBL" id="WXB04979.1"/>
    </source>
</evidence>
<dbReference type="InterPro" id="IPR043504">
    <property type="entry name" value="Peptidase_S1_PA_chymotrypsin"/>
</dbReference>
<feature type="transmembrane region" description="Helical" evidence="2">
    <location>
        <begin position="334"/>
        <end position="354"/>
    </location>
</feature>
<dbReference type="InterPro" id="IPR051333">
    <property type="entry name" value="CLIP_Serine_Protease"/>
</dbReference>
<gene>
    <name evidence="4" type="ORF">LVJ94_49815</name>
</gene>
<keyword evidence="4" id="KW-0378">Hydrolase</keyword>
<dbReference type="InterPro" id="IPR018114">
    <property type="entry name" value="TRYPSIN_HIS"/>
</dbReference>
<dbReference type="Gene3D" id="2.40.10.10">
    <property type="entry name" value="Trypsin-like serine proteases"/>
    <property type="match status" value="1"/>
</dbReference>
<dbReference type="RefSeq" id="WP_394834622.1">
    <property type="nucleotide sequence ID" value="NZ_CP089983.1"/>
</dbReference>
<dbReference type="Pfam" id="PF00089">
    <property type="entry name" value="Trypsin"/>
    <property type="match status" value="1"/>
</dbReference>
<reference evidence="4" key="1">
    <citation type="submission" date="2021-12" db="EMBL/GenBank/DDBJ databases">
        <title>Discovery of the Pendulisporaceae a myxobacterial family with distinct sporulation behavior and unique specialized metabolism.</title>
        <authorList>
            <person name="Garcia R."/>
            <person name="Popoff A."/>
            <person name="Bader C.D."/>
            <person name="Loehr J."/>
            <person name="Walesch S."/>
            <person name="Walt C."/>
            <person name="Boldt J."/>
            <person name="Bunk B."/>
            <person name="Haeckl F.J.F.P.J."/>
            <person name="Gunesch A.P."/>
            <person name="Birkelbach J."/>
            <person name="Nuebel U."/>
            <person name="Pietschmann T."/>
            <person name="Bach T."/>
            <person name="Mueller R."/>
        </authorList>
    </citation>
    <scope>NUCLEOTIDE SEQUENCE</scope>
    <source>
        <strain evidence="4">MSr11367</strain>
    </source>
</reference>
<dbReference type="PROSITE" id="PS00134">
    <property type="entry name" value="TRYPSIN_HIS"/>
    <property type="match status" value="1"/>
</dbReference>
<feature type="domain" description="Peptidase S1" evidence="3">
    <location>
        <begin position="28"/>
        <end position="239"/>
    </location>
</feature>
<evidence type="ECO:0000256" key="2">
    <source>
        <dbReference type="SAM" id="Phobius"/>
    </source>
</evidence>
<dbReference type="InterPro" id="IPR009003">
    <property type="entry name" value="Peptidase_S1_PA"/>
</dbReference>
<organism evidence="4 5">
    <name type="scientific">Pendulispora rubella</name>
    <dbReference type="NCBI Taxonomy" id="2741070"/>
    <lineage>
        <taxon>Bacteria</taxon>
        <taxon>Pseudomonadati</taxon>
        <taxon>Myxococcota</taxon>
        <taxon>Myxococcia</taxon>
        <taxon>Myxococcales</taxon>
        <taxon>Sorangiineae</taxon>
        <taxon>Pendulisporaceae</taxon>
        <taxon>Pendulispora</taxon>
    </lineage>
</organism>
<dbReference type="Proteomes" id="UP001374803">
    <property type="component" value="Chromosome"/>
</dbReference>
<dbReference type="EMBL" id="CP089983">
    <property type="protein sequence ID" value="WXB04979.1"/>
    <property type="molecule type" value="Genomic_DNA"/>
</dbReference>
<sequence length="368" mass="38635">MTLDGTYDPGAMLAERDPLPPTSSAPFISRGTDDVDHPPVVAFVTVPMACGASPVAVCTGTLIDPRIVLTAAHCVAYLTPGEAEMVVGRDIRALDARHIGIARTLRHPDWVSPSHDVALVQLTEALEIAPLALVDPGDTSWLPGKLVTLVGYGRDDHGQTGTRRSGTARVSEMLAEHFRVRPEPSLSCAGDSGGPALADVDGAWKIVGVASYGDPNCNQGATYARVDIELTGFIAHGLERLREPHAPAPSRSASPNQCELGCTADADCPTAWQCVEGRCGLQGRPPGRLTGQCSSDADCAGGFCAAADGCSCYQPCSSDEGEDRGCATTPDAPAHASAFAFVLFLAVVCLRIRVSRARSIRENHRVAR</sequence>
<dbReference type="SMART" id="SM00020">
    <property type="entry name" value="Tryp_SPc"/>
    <property type="match status" value="1"/>
</dbReference>
<keyword evidence="2" id="KW-0812">Transmembrane</keyword>
<keyword evidence="2" id="KW-1133">Transmembrane helix</keyword>